<dbReference type="SUPFAM" id="SSF52833">
    <property type="entry name" value="Thioredoxin-like"/>
    <property type="match status" value="1"/>
</dbReference>
<dbReference type="CDD" id="cd02947">
    <property type="entry name" value="TRX_family"/>
    <property type="match status" value="1"/>
</dbReference>
<feature type="compositionally biased region" description="Polar residues" evidence="1">
    <location>
        <begin position="457"/>
        <end position="471"/>
    </location>
</feature>
<dbReference type="Pfam" id="PF00085">
    <property type="entry name" value="Thioredoxin"/>
    <property type="match status" value="1"/>
</dbReference>
<dbReference type="InterPro" id="IPR036249">
    <property type="entry name" value="Thioredoxin-like_sf"/>
</dbReference>
<dbReference type="EMBL" id="JAJKFW010000024">
    <property type="protein sequence ID" value="MCC9643500.1"/>
    <property type="molecule type" value="Genomic_DNA"/>
</dbReference>
<dbReference type="InterPro" id="IPR009003">
    <property type="entry name" value="Peptidase_S1_PA"/>
</dbReference>
<dbReference type="RefSeq" id="WP_230274446.1">
    <property type="nucleotide sequence ID" value="NZ_JAJKFW010000024.1"/>
</dbReference>
<dbReference type="Pfam" id="PF13365">
    <property type="entry name" value="Trypsin_2"/>
    <property type="match status" value="1"/>
</dbReference>
<feature type="region of interest" description="Disordered" evidence="1">
    <location>
        <begin position="451"/>
        <end position="471"/>
    </location>
</feature>
<comment type="caution">
    <text evidence="3">The sequence shown here is derived from an EMBL/GenBank/DDBJ whole genome shotgun (WGS) entry which is preliminary data.</text>
</comment>
<organism evidence="3 4">
    <name type="scientific">Rhodopirellula halodulae</name>
    <dbReference type="NCBI Taxonomy" id="2894198"/>
    <lineage>
        <taxon>Bacteria</taxon>
        <taxon>Pseudomonadati</taxon>
        <taxon>Planctomycetota</taxon>
        <taxon>Planctomycetia</taxon>
        <taxon>Pirellulales</taxon>
        <taxon>Pirellulaceae</taxon>
        <taxon>Rhodopirellula</taxon>
    </lineage>
</organism>
<evidence type="ECO:0000313" key="4">
    <source>
        <dbReference type="Proteomes" id="UP001430306"/>
    </source>
</evidence>
<name>A0ABS8NIX9_9BACT</name>
<feature type="compositionally biased region" description="Polar residues" evidence="1">
    <location>
        <begin position="182"/>
        <end position="201"/>
    </location>
</feature>
<feature type="compositionally biased region" description="Polar residues" evidence="1">
    <location>
        <begin position="136"/>
        <end position="149"/>
    </location>
</feature>
<dbReference type="Proteomes" id="UP001430306">
    <property type="component" value="Unassembled WGS sequence"/>
</dbReference>
<dbReference type="SUPFAM" id="SSF50494">
    <property type="entry name" value="Trypsin-like serine proteases"/>
    <property type="match status" value="1"/>
</dbReference>
<evidence type="ECO:0000256" key="1">
    <source>
        <dbReference type="SAM" id="MobiDB-lite"/>
    </source>
</evidence>
<feature type="domain" description="Thioredoxin" evidence="2">
    <location>
        <begin position="29"/>
        <end position="130"/>
    </location>
</feature>
<dbReference type="PANTHER" id="PTHR45663:SF11">
    <property type="entry name" value="GEO12009P1"/>
    <property type="match status" value="1"/>
</dbReference>
<proteinExistence type="predicted"/>
<sequence length="514" mass="55530">MHTTHHSAGVLDRSRQLRWFGQHLIIQCLAVCFAIQSFASTAVGSDAILLEFSSAQCGPCQAMKPVVSELIARGVPVRQVDVQSEPHLTRRFGIRSTPTYIVLREGNEVTRLLGVQTISELTDALSQSAAGPLIPTRSTTNQPSLNEPQTRLAPLTSGQNAVDRSPRRAIRKERASEPWDSDWQSLNQGPAESATQLTHTQDASMEPMPSMSLADAIEKAKSATVRLRVFDGRGYGAGTGTIVDTNGDEALVLTCGHLFRDGEGKDKIEVDLFVAGEVRTVMGQVVDYDAGDRDIGLVAIRPGFPVTPVKVLPAGEVVKVGQTAFSFGCDRGDPPSRRDTRITGVDKYNQNIGASNLEIDGAPIDGRSGGGLFDDRGVLIGVCNAADYKSDLGIYTGPRSVYWQLDRINLTNLYQGGAADMPREQIASNNQQPTREQSLNAPTQTPRNEFTMAAAGSSPSPIAQVSATQEPRTSATEMIVILRDPNGQQREQVMTLNQPDADLVQRIRQAAMGR</sequence>
<dbReference type="PANTHER" id="PTHR45663">
    <property type="entry name" value="GEO12009P1"/>
    <property type="match status" value="1"/>
</dbReference>
<reference evidence="3" key="1">
    <citation type="submission" date="2021-11" db="EMBL/GenBank/DDBJ databases">
        <title>Genome sequence.</title>
        <authorList>
            <person name="Sun Q."/>
        </authorList>
    </citation>
    <scope>NUCLEOTIDE SEQUENCE</scope>
    <source>
        <strain evidence="3">JC740</strain>
    </source>
</reference>
<dbReference type="PROSITE" id="PS51352">
    <property type="entry name" value="THIOREDOXIN_2"/>
    <property type="match status" value="1"/>
</dbReference>
<dbReference type="InterPro" id="IPR013766">
    <property type="entry name" value="Thioredoxin_domain"/>
</dbReference>
<protein>
    <submittedName>
        <fullName evidence="3">Trypsin-like peptidase domain-containing protein</fullName>
    </submittedName>
</protein>
<dbReference type="Gene3D" id="2.40.10.120">
    <property type="match status" value="1"/>
</dbReference>
<dbReference type="Gene3D" id="3.40.30.10">
    <property type="entry name" value="Glutaredoxin"/>
    <property type="match status" value="1"/>
</dbReference>
<gene>
    <name evidence="3" type="ORF">LOC71_14540</name>
</gene>
<keyword evidence="4" id="KW-1185">Reference proteome</keyword>
<accession>A0ABS8NIX9</accession>
<evidence type="ECO:0000259" key="2">
    <source>
        <dbReference type="PROSITE" id="PS51352"/>
    </source>
</evidence>
<evidence type="ECO:0000313" key="3">
    <source>
        <dbReference type="EMBL" id="MCC9643500.1"/>
    </source>
</evidence>
<feature type="region of interest" description="Disordered" evidence="1">
    <location>
        <begin position="129"/>
        <end position="201"/>
    </location>
</feature>